<dbReference type="PANTHER" id="PTHR30572:SF4">
    <property type="entry name" value="ABC TRANSPORTER PERMEASE YTRF"/>
    <property type="match status" value="1"/>
</dbReference>
<name>A0A928KS20_9FIRM</name>
<keyword evidence="5 7" id="KW-0472">Membrane</keyword>
<keyword evidence="2" id="KW-1003">Cell membrane</keyword>
<evidence type="ECO:0000256" key="5">
    <source>
        <dbReference type="ARBA" id="ARBA00023136"/>
    </source>
</evidence>
<feature type="transmembrane region" description="Helical" evidence="7">
    <location>
        <begin position="265"/>
        <end position="295"/>
    </location>
</feature>
<dbReference type="InterPro" id="IPR050250">
    <property type="entry name" value="Macrolide_Exporter_MacB"/>
</dbReference>
<evidence type="ECO:0000256" key="3">
    <source>
        <dbReference type="ARBA" id="ARBA00022692"/>
    </source>
</evidence>
<dbReference type="AlphaFoldDB" id="A0A928KS20"/>
<dbReference type="Pfam" id="PF02687">
    <property type="entry name" value="FtsX"/>
    <property type="match status" value="1"/>
</dbReference>
<dbReference type="Pfam" id="PF12704">
    <property type="entry name" value="MacB_PCD"/>
    <property type="match status" value="1"/>
</dbReference>
<dbReference type="PANTHER" id="PTHR30572">
    <property type="entry name" value="MEMBRANE COMPONENT OF TRANSPORTER-RELATED"/>
    <property type="match status" value="1"/>
</dbReference>
<dbReference type="InterPro" id="IPR003838">
    <property type="entry name" value="ABC3_permease_C"/>
</dbReference>
<accession>A0A928KS20</accession>
<evidence type="ECO:0000313" key="10">
    <source>
        <dbReference type="EMBL" id="MBE6832908.1"/>
    </source>
</evidence>
<dbReference type="RefSeq" id="WP_020071715.1">
    <property type="nucleotide sequence ID" value="NZ_JBKWRC010000001.1"/>
</dbReference>
<evidence type="ECO:0000256" key="1">
    <source>
        <dbReference type="ARBA" id="ARBA00004651"/>
    </source>
</evidence>
<evidence type="ECO:0000256" key="7">
    <source>
        <dbReference type="SAM" id="Phobius"/>
    </source>
</evidence>
<proteinExistence type="inferred from homology"/>
<feature type="transmembrane region" description="Helical" evidence="7">
    <location>
        <begin position="360"/>
        <end position="378"/>
    </location>
</feature>
<keyword evidence="3 7" id="KW-0812">Transmembrane</keyword>
<feature type="domain" description="ABC3 transporter permease C-terminal" evidence="8">
    <location>
        <begin position="276"/>
        <end position="388"/>
    </location>
</feature>
<keyword evidence="4 7" id="KW-1133">Transmembrane helix</keyword>
<feature type="transmembrane region" description="Helical" evidence="7">
    <location>
        <begin position="316"/>
        <end position="340"/>
    </location>
</feature>
<gene>
    <name evidence="10" type="ORF">E7512_04905</name>
</gene>
<evidence type="ECO:0000313" key="11">
    <source>
        <dbReference type="Proteomes" id="UP000754750"/>
    </source>
</evidence>
<evidence type="ECO:0000259" key="9">
    <source>
        <dbReference type="Pfam" id="PF12704"/>
    </source>
</evidence>
<dbReference type="GO" id="GO:0022857">
    <property type="term" value="F:transmembrane transporter activity"/>
    <property type="evidence" value="ECO:0007669"/>
    <property type="project" value="TreeGrafter"/>
</dbReference>
<dbReference type="GO" id="GO:0005886">
    <property type="term" value="C:plasma membrane"/>
    <property type="evidence" value="ECO:0007669"/>
    <property type="project" value="UniProtKB-SubCell"/>
</dbReference>
<dbReference type="Proteomes" id="UP000754750">
    <property type="component" value="Unassembled WGS sequence"/>
</dbReference>
<dbReference type="InterPro" id="IPR025857">
    <property type="entry name" value="MacB_PCD"/>
</dbReference>
<sequence length="395" mass="42475">MADIFRSAFQNLGRKRLRTALTMMGVAIGVASVILIGNISQCGTDALTHEFDSLGLSGLAISTLENDSQVVLTDTDLKVVRESENVEKAMPVMMQATSVQTTRITGKALVWGIDADANQIISLNVLYGRSISVSDVKSGARVCMVDENFSQASYKRNNIIGKRLSITCSGGTEEFEVVGIVKTGSGLLQNFIGSYIPNFVYVPYSTMQQLLGKNSFDQIAVKVKSGTDVDETGDMLVQSLNRTNGSSNAFVSNNLMKQRDSLSNILGVVTLILSSVGAISLLVASLSIMTVMLVSVNERTREIGIKKSIGARKKDILLEFLFEAVLITLIGSIFGILFGYGISYLGASYFGFALGIRLDIMALAVGFSVLTGMIFGVYPAMKAAKMNPVDALRME</sequence>
<organism evidence="10 11">
    <name type="scientific">Faecalispora sporosphaeroides</name>
    <dbReference type="NCBI Taxonomy" id="1549"/>
    <lineage>
        <taxon>Bacteria</taxon>
        <taxon>Bacillati</taxon>
        <taxon>Bacillota</taxon>
        <taxon>Clostridia</taxon>
        <taxon>Eubacteriales</taxon>
        <taxon>Oscillospiraceae</taxon>
        <taxon>Faecalispora</taxon>
    </lineage>
</organism>
<comment type="caution">
    <text evidence="10">The sequence shown here is derived from an EMBL/GenBank/DDBJ whole genome shotgun (WGS) entry which is preliminary data.</text>
</comment>
<protein>
    <submittedName>
        <fullName evidence="10">FtsX-like permease family protein</fullName>
    </submittedName>
</protein>
<evidence type="ECO:0000256" key="6">
    <source>
        <dbReference type="ARBA" id="ARBA00038076"/>
    </source>
</evidence>
<comment type="similarity">
    <text evidence="6">Belongs to the ABC-4 integral membrane protein family.</text>
</comment>
<evidence type="ECO:0000259" key="8">
    <source>
        <dbReference type="Pfam" id="PF02687"/>
    </source>
</evidence>
<comment type="subcellular location">
    <subcellularLocation>
        <location evidence="1">Cell membrane</location>
        <topology evidence="1">Multi-pass membrane protein</topology>
    </subcellularLocation>
</comment>
<feature type="domain" description="MacB-like periplasmic core" evidence="9">
    <location>
        <begin position="19"/>
        <end position="235"/>
    </location>
</feature>
<reference evidence="10" key="1">
    <citation type="submission" date="2019-04" db="EMBL/GenBank/DDBJ databases">
        <title>Evolution of Biomass-Degrading Anaerobic Consortia Revealed by Metagenomics.</title>
        <authorList>
            <person name="Peng X."/>
        </authorList>
    </citation>
    <scope>NUCLEOTIDE SEQUENCE</scope>
    <source>
        <strain evidence="10">SIG551</strain>
    </source>
</reference>
<evidence type="ECO:0000256" key="2">
    <source>
        <dbReference type="ARBA" id="ARBA00022475"/>
    </source>
</evidence>
<dbReference type="EMBL" id="SVNY01000002">
    <property type="protein sequence ID" value="MBE6832908.1"/>
    <property type="molecule type" value="Genomic_DNA"/>
</dbReference>
<feature type="transmembrane region" description="Helical" evidence="7">
    <location>
        <begin position="20"/>
        <end position="39"/>
    </location>
</feature>
<evidence type="ECO:0000256" key="4">
    <source>
        <dbReference type="ARBA" id="ARBA00022989"/>
    </source>
</evidence>